<dbReference type="Pfam" id="PF08370">
    <property type="entry name" value="PDR_assoc"/>
    <property type="match status" value="1"/>
</dbReference>
<keyword evidence="3 6" id="KW-0812">Transmembrane</keyword>
<evidence type="ECO:0000256" key="3">
    <source>
        <dbReference type="ARBA" id="ARBA00022692"/>
    </source>
</evidence>
<feature type="transmembrane region" description="Helical" evidence="6">
    <location>
        <begin position="326"/>
        <end position="344"/>
    </location>
</feature>
<name>A0A978VVQ6_ZIZJJ</name>
<gene>
    <name evidence="9" type="ORF">FEM48_Zijuj02G0124300</name>
</gene>
<keyword evidence="4 6" id="KW-1133">Transmembrane helix</keyword>
<evidence type="ECO:0000259" key="8">
    <source>
        <dbReference type="Pfam" id="PF08370"/>
    </source>
</evidence>
<dbReference type="Proteomes" id="UP000813462">
    <property type="component" value="Unassembled WGS sequence"/>
</dbReference>
<feature type="transmembrane region" description="Helical" evidence="6">
    <location>
        <begin position="92"/>
        <end position="116"/>
    </location>
</feature>
<keyword evidence="2" id="KW-0813">Transport</keyword>
<evidence type="ECO:0000256" key="2">
    <source>
        <dbReference type="ARBA" id="ARBA00022448"/>
    </source>
</evidence>
<feature type="transmembrane region" description="Helical" evidence="6">
    <location>
        <begin position="182"/>
        <end position="209"/>
    </location>
</feature>
<evidence type="ECO:0000259" key="7">
    <source>
        <dbReference type="Pfam" id="PF01061"/>
    </source>
</evidence>
<feature type="transmembrane region" description="Helical" evidence="6">
    <location>
        <begin position="247"/>
        <end position="269"/>
    </location>
</feature>
<evidence type="ECO:0000313" key="10">
    <source>
        <dbReference type="Proteomes" id="UP000813462"/>
    </source>
</evidence>
<dbReference type="GO" id="GO:0005886">
    <property type="term" value="C:plasma membrane"/>
    <property type="evidence" value="ECO:0007669"/>
    <property type="project" value="UniProtKB-ARBA"/>
</dbReference>
<dbReference type="AlphaFoldDB" id="A0A978VVQ6"/>
<proteinExistence type="predicted"/>
<evidence type="ECO:0000256" key="5">
    <source>
        <dbReference type="ARBA" id="ARBA00023136"/>
    </source>
</evidence>
<comment type="caution">
    <text evidence="9">The sequence shown here is derived from an EMBL/GenBank/DDBJ whole genome shotgun (WGS) entry which is preliminary data.</text>
</comment>
<feature type="domain" description="Plant PDR ABC transporter associated" evidence="8">
    <location>
        <begin position="163"/>
        <end position="214"/>
    </location>
</feature>
<evidence type="ECO:0000256" key="4">
    <source>
        <dbReference type="ARBA" id="ARBA00022989"/>
    </source>
</evidence>
<sequence length="366" mass="41218">MAQMVGEDEIESLRIELAEIGRSLRSSFQHHTLSFRTGASALSSAKDDTDVEYALQWAAIERCSFIICAISGLYLSSSLFYRIHSRVSVFRFLASVFSSIVASMTTANFAMLLLLFSDGFLIPEPAMPVWLKWGFWISPPTYGEISLYLNEFLAPRLQKMMCSNTTIGQQTLDGHGLNFNKYLYWISLVTLFSVTVVFNIRFTPALTFLTSKSRSSKWQNKELAKQLSTPPQGSTDLHFLSRFSQKIFGTIQMLLMEAAALIILEVSLMQPDSCDEHTYIILDIWGTLLEQGKEHVMVEVPYIITQTVICVVITYPLTGYALVLKVSWLLLCHVLFTAVLQYYGNASSLIDTKLLFSSHLLKSLSS</sequence>
<dbReference type="InterPro" id="IPR013581">
    <property type="entry name" value="PDR_assoc"/>
</dbReference>
<dbReference type="GO" id="GO:0140359">
    <property type="term" value="F:ABC-type transporter activity"/>
    <property type="evidence" value="ECO:0007669"/>
    <property type="project" value="InterPro"/>
</dbReference>
<comment type="subcellular location">
    <subcellularLocation>
        <location evidence="1">Membrane</location>
        <topology evidence="1">Multi-pass membrane protein</topology>
    </subcellularLocation>
</comment>
<reference evidence="9" key="1">
    <citation type="journal article" date="2021" name="Front. Plant Sci.">
        <title>Chromosome-Scale Genome Assembly for Chinese Sour Jujube and Insights Into Its Genome Evolution and Domestication Signature.</title>
        <authorList>
            <person name="Shen L.-Y."/>
            <person name="Luo H."/>
            <person name="Wang X.-L."/>
            <person name="Wang X.-M."/>
            <person name="Qiu X.-J."/>
            <person name="Liu H."/>
            <person name="Zhou S.-S."/>
            <person name="Jia K.-H."/>
            <person name="Nie S."/>
            <person name="Bao Y.-T."/>
            <person name="Zhang R.-G."/>
            <person name="Yun Q.-Z."/>
            <person name="Chai Y.-H."/>
            <person name="Lu J.-Y."/>
            <person name="Li Y."/>
            <person name="Zhao S.-W."/>
            <person name="Mao J.-F."/>
            <person name="Jia S.-G."/>
            <person name="Mao Y.-M."/>
        </authorList>
    </citation>
    <scope>NUCLEOTIDE SEQUENCE</scope>
    <source>
        <strain evidence="9">AT0</strain>
        <tissue evidence="9">Leaf</tissue>
    </source>
</reference>
<organism evidence="9 10">
    <name type="scientific">Ziziphus jujuba var. spinosa</name>
    <dbReference type="NCBI Taxonomy" id="714518"/>
    <lineage>
        <taxon>Eukaryota</taxon>
        <taxon>Viridiplantae</taxon>
        <taxon>Streptophyta</taxon>
        <taxon>Embryophyta</taxon>
        <taxon>Tracheophyta</taxon>
        <taxon>Spermatophyta</taxon>
        <taxon>Magnoliopsida</taxon>
        <taxon>eudicotyledons</taxon>
        <taxon>Gunneridae</taxon>
        <taxon>Pentapetalae</taxon>
        <taxon>rosids</taxon>
        <taxon>fabids</taxon>
        <taxon>Rosales</taxon>
        <taxon>Rhamnaceae</taxon>
        <taxon>Paliureae</taxon>
        <taxon>Ziziphus</taxon>
    </lineage>
</organism>
<evidence type="ECO:0000256" key="6">
    <source>
        <dbReference type="SAM" id="Phobius"/>
    </source>
</evidence>
<dbReference type="Pfam" id="PF01061">
    <property type="entry name" value="ABC2_membrane"/>
    <property type="match status" value="1"/>
</dbReference>
<evidence type="ECO:0000256" key="1">
    <source>
        <dbReference type="ARBA" id="ARBA00004141"/>
    </source>
</evidence>
<feature type="transmembrane region" description="Helical" evidence="6">
    <location>
        <begin position="59"/>
        <end position="80"/>
    </location>
</feature>
<evidence type="ECO:0000313" key="9">
    <source>
        <dbReference type="EMBL" id="KAH7542901.1"/>
    </source>
</evidence>
<accession>A0A978VVQ6</accession>
<dbReference type="EMBL" id="JAEACU010000002">
    <property type="protein sequence ID" value="KAH7542901.1"/>
    <property type="molecule type" value="Genomic_DNA"/>
</dbReference>
<keyword evidence="5 6" id="KW-0472">Membrane</keyword>
<protein>
    <submittedName>
        <fullName evidence="9">Uncharacterized protein</fullName>
    </submittedName>
</protein>
<feature type="domain" description="ABC-2 type transporter transmembrane" evidence="7">
    <location>
        <begin position="87"/>
        <end position="152"/>
    </location>
</feature>
<dbReference type="PANTHER" id="PTHR19241">
    <property type="entry name" value="ATP-BINDING CASSETTE TRANSPORTER"/>
    <property type="match status" value="1"/>
</dbReference>
<dbReference type="InterPro" id="IPR013525">
    <property type="entry name" value="ABC2_TM"/>
</dbReference>